<dbReference type="EMBL" id="VJMJ01000242">
    <property type="protein sequence ID" value="KAF0725441.1"/>
    <property type="molecule type" value="Genomic_DNA"/>
</dbReference>
<evidence type="ECO:0000313" key="4">
    <source>
        <dbReference type="Proteomes" id="UP000481153"/>
    </source>
</evidence>
<accession>A0A6G0WD97</accession>
<feature type="domain" description="GST N-terminal" evidence="1">
    <location>
        <begin position="4"/>
        <end position="81"/>
    </location>
</feature>
<proteinExistence type="predicted"/>
<dbReference type="PROSITE" id="PS50405">
    <property type="entry name" value="GST_CTER"/>
    <property type="match status" value="1"/>
</dbReference>
<dbReference type="InterPro" id="IPR004045">
    <property type="entry name" value="Glutathione_S-Trfase_N"/>
</dbReference>
<dbReference type="AlphaFoldDB" id="A0A6G0WD97"/>
<dbReference type="CDD" id="cd03192">
    <property type="entry name" value="GST_C_Sigma_like"/>
    <property type="match status" value="1"/>
</dbReference>
<dbReference type="InterPro" id="IPR050213">
    <property type="entry name" value="GST_superfamily"/>
</dbReference>
<dbReference type="Pfam" id="PF14497">
    <property type="entry name" value="GST_C_3"/>
    <property type="match status" value="1"/>
</dbReference>
<dbReference type="PANTHER" id="PTHR11571">
    <property type="entry name" value="GLUTATHIONE S-TRANSFERASE"/>
    <property type="match status" value="1"/>
</dbReference>
<protein>
    <recommendedName>
        <fullName evidence="5">Glutathione S-transferase</fullName>
    </recommendedName>
</protein>
<reference evidence="3 4" key="1">
    <citation type="submission" date="2019-07" db="EMBL/GenBank/DDBJ databases">
        <title>Genomics analysis of Aphanomyces spp. identifies a new class of oomycete effector associated with host adaptation.</title>
        <authorList>
            <person name="Gaulin E."/>
        </authorList>
    </citation>
    <scope>NUCLEOTIDE SEQUENCE [LARGE SCALE GENOMIC DNA]</scope>
    <source>
        <strain evidence="3 4">ATCC 201684</strain>
    </source>
</reference>
<dbReference type="SFLD" id="SFLDG00363">
    <property type="entry name" value="AMPS_(cytGST):_Alpha-__Mu-__Pi"/>
    <property type="match status" value="1"/>
</dbReference>
<gene>
    <name evidence="3" type="ORF">Ae201684_016082</name>
</gene>
<comment type="caution">
    <text evidence="3">The sequence shown here is derived from an EMBL/GenBank/DDBJ whole genome shotgun (WGS) entry which is preliminary data.</text>
</comment>
<dbReference type="InterPro" id="IPR004046">
    <property type="entry name" value="GST_C"/>
</dbReference>
<dbReference type="FunFam" id="1.20.1050.10:FF:000030">
    <property type="entry name" value="Glutathione S-transferase S1"/>
    <property type="match status" value="1"/>
</dbReference>
<dbReference type="Gene3D" id="3.40.30.10">
    <property type="entry name" value="Glutaredoxin"/>
    <property type="match status" value="1"/>
</dbReference>
<organism evidence="3 4">
    <name type="scientific">Aphanomyces euteiches</name>
    <dbReference type="NCBI Taxonomy" id="100861"/>
    <lineage>
        <taxon>Eukaryota</taxon>
        <taxon>Sar</taxon>
        <taxon>Stramenopiles</taxon>
        <taxon>Oomycota</taxon>
        <taxon>Saprolegniomycetes</taxon>
        <taxon>Saprolegniales</taxon>
        <taxon>Verrucalvaceae</taxon>
        <taxon>Aphanomyces</taxon>
    </lineage>
</organism>
<dbReference type="InterPro" id="IPR010987">
    <property type="entry name" value="Glutathione-S-Trfase_C-like"/>
</dbReference>
<dbReference type="InterPro" id="IPR040079">
    <property type="entry name" value="Glutathione_S-Trfase"/>
</dbReference>
<keyword evidence="4" id="KW-1185">Reference proteome</keyword>
<sequence length="207" mass="23264">MTFPTLKLTYFNLAARAEVTRLALTVGGVPFEDERITHEAWPTLKPTVPYKQLPVLTVDGQMFCQSHVIARYAGILGGLYPTENTLDALRVDEICDFNEDVLMAMAPTFREEDAEKRKAMREDLAANKLPEMLTMLESRLVASKGPWFLDSISLADLSIYNTVTMFKSGWLDHIPTDLCDKFTKIMAVFDAVSKHPNVIAYNAGQQK</sequence>
<dbReference type="GO" id="GO:0004364">
    <property type="term" value="F:glutathione transferase activity"/>
    <property type="evidence" value="ECO:0007669"/>
    <property type="project" value="TreeGrafter"/>
</dbReference>
<feature type="domain" description="GST C-terminal" evidence="2">
    <location>
        <begin position="84"/>
        <end position="207"/>
    </location>
</feature>
<dbReference type="VEuPathDB" id="FungiDB:AeMF1_002424"/>
<dbReference type="PROSITE" id="PS50404">
    <property type="entry name" value="GST_NTER"/>
    <property type="match status" value="1"/>
</dbReference>
<evidence type="ECO:0000313" key="3">
    <source>
        <dbReference type="EMBL" id="KAF0725441.1"/>
    </source>
</evidence>
<dbReference type="SFLD" id="SFLDG01205">
    <property type="entry name" value="AMPS.1"/>
    <property type="match status" value="1"/>
</dbReference>
<name>A0A6G0WD97_9STRA</name>
<dbReference type="Proteomes" id="UP000481153">
    <property type="component" value="Unassembled WGS sequence"/>
</dbReference>
<dbReference type="InterPro" id="IPR036249">
    <property type="entry name" value="Thioredoxin-like_sf"/>
</dbReference>
<evidence type="ECO:0008006" key="5">
    <source>
        <dbReference type="Google" id="ProtNLM"/>
    </source>
</evidence>
<dbReference type="CDD" id="cd03039">
    <property type="entry name" value="GST_N_Sigma_like"/>
    <property type="match status" value="1"/>
</dbReference>
<dbReference type="Gene3D" id="1.20.1050.10">
    <property type="match status" value="1"/>
</dbReference>
<dbReference type="Pfam" id="PF02798">
    <property type="entry name" value="GST_N"/>
    <property type="match status" value="1"/>
</dbReference>
<dbReference type="SUPFAM" id="SSF52833">
    <property type="entry name" value="Thioredoxin-like"/>
    <property type="match status" value="1"/>
</dbReference>
<dbReference type="SUPFAM" id="SSF47616">
    <property type="entry name" value="GST C-terminal domain-like"/>
    <property type="match status" value="1"/>
</dbReference>
<dbReference type="PANTHER" id="PTHR11571:SF252">
    <property type="entry name" value="GLUTATHIONE S-TRANSFERASE"/>
    <property type="match status" value="1"/>
</dbReference>
<dbReference type="GO" id="GO:0006749">
    <property type="term" value="P:glutathione metabolic process"/>
    <property type="evidence" value="ECO:0007669"/>
    <property type="project" value="TreeGrafter"/>
</dbReference>
<dbReference type="SFLD" id="SFLDS00019">
    <property type="entry name" value="Glutathione_Transferase_(cytos"/>
    <property type="match status" value="1"/>
</dbReference>
<evidence type="ECO:0000259" key="1">
    <source>
        <dbReference type="PROSITE" id="PS50404"/>
    </source>
</evidence>
<dbReference type="InterPro" id="IPR036282">
    <property type="entry name" value="Glutathione-S-Trfase_C_sf"/>
</dbReference>
<evidence type="ECO:0000259" key="2">
    <source>
        <dbReference type="PROSITE" id="PS50405"/>
    </source>
</evidence>